<dbReference type="HOGENOM" id="CLU_3396067_0_0_3"/>
<gene>
    <name evidence="2" type="ordered locus">cce_1564</name>
</gene>
<keyword evidence="3" id="KW-1185">Reference proteome</keyword>
<proteinExistence type="predicted"/>
<dbReference type="STRING" id="43989.cce_1564"/>
<keyword evidence="1" id="KW-1133">Transmembrane helix</keyword>
<name>B1WXS7_CROS5</name>
<dbReference type="AlphaFoldDB" id="B1WXS7"/>
<feature type="transmembrane region" description="Helical" evidence="1">
    <location>
        <begin position="12"/>
        <end position="30"/>
    </location>
</feature>
<evidence type="ECO:0000313" key="2">
    <source>
        <dbReference type="EMBL" id="ACB50914.1"/>
    </source>
</evidence>
<sequence length="31" mass="3450">MGIIKMVSSNQLSVISLILGFIINYLRLTLV</sequence>
<keyword evidence="1" id="KW-0812">Transmembrane</keyword>
<dbReference type="Proteomes" id="UP000001203">
    <property type="component" value="Chromosome circular"/>
</dbReference>
<dbReference type="EMBL" id="CP000806">
    <property type="protein sequence ID" value="ACB50914.1"/>
    <property type="molecule type" value="Genomic_DNA"/>
</dbReference>
<keyword evidence="1" id="KW-0472">Membrane</keyword>
<protein>
    <submittedName>
        <fullName evidence="2">Uncharacterized protein</fullName>
    </submittedName>
</protein>
<organism evidence="2 3">
    <name type="scientific">Crocosphaera subtropica (strain ATCC 51142 / BH68)</name>
    <name type="common">Cyanothece sp. (strain ATCC 51142)</name>
    <dbReference type="NCBI Taxonomy" id="43989"/>
    <lineage>
        <taxon>Bacteria</taxon>
        <taxon>Bacillati</taxon>
        <taxon>Cyanobacteriota</taxon>
        <taxon>Cyanophyceae</taxon>
        <taxon>Oscillatoriophycideae</taxon>
        <taxon>Chroococcales</taxon>
        <taxon>Aphanothecaceae</taxon>
        <taxon>Crocosphaera</taxon>
        <taxon>Crocosphaera subtropica</taxon>
    </lineage>
</organism>
<dbReference type="KEGG" id="cyt:cce_1564"/>
<evidence type="ECO:0000256" key="1">
    <source>
        <dbReference type="SAM" id="Phobius"/>
    </source>
</evidence>
<evidence type="ECO:0000313" key="3">
    <source>
        <dbReference type="Proteomes" id="UP000001203"/>
    </source>
</evidence>
<accession>B1WXS7</accession>
<reference evidence="2 3" key="1">
    <citation type="journal article" date="2008" name="Proc. Natl. Acad. Sci. U.S.A.">
        <title>The genome of Cyanothece 51142, a unicellular diazotrophic cyanobacterium important in the marine nitrogen cycle.</title>
        <authorList>
            <person name="Welsh E.A."/>
            <person name="Liberton M."/>
            <person name="Stoeckel J."/>
            <person name="Loh T."/>
            <person name="Elvitigala T."/>
            <person name="Wang C."/>
            <person name="Wollam A."/>
            <person name="Fulton R.S."/>
            <person name="Clifton S.W."/>
            <person name="Jacobs J.M."/>
            <person name="Aurora R."/>
            <person name="Ghosh B.K."/>
            <person name="Sherman L.A."/>
            <person name="Smith R.D."/>
            <person name="Wilson R.K."/>
            <person name="Pakrasi H.B."/>
        </authorList>
    </citation>
    <scope>NUCLEOTIDE SEQUENCE [LARGE SCALE GENOMIC DNA]</scope>
    <source>
        <strain evidence="3">ATCC 51142 / BH68</strain>
    </source>
</reference>